<feature type="transmembrane region" description="Helical" evidence="1">
    <location>
        <begin position="21"/>
        <end position="37"/>
    </location>
</feature>
<accession>A8S3J5</accession>
<keyword evidence="1" id="KW-0812">Transmembrane</keyword>
<reference evidence="2 3" key="1">
    <citation type="submission" date="2007-08" db="EMBL/GenBank/DDBJ databases">
        <authorList>
            <person name="Fulton L."/>
            <person name="Clifton S."/>
            <person name="Fulton B."/>
            <person name="Xu J."/>
            <person name="Minx P."/>
            <person name="Pepin K.H."/>
            <person name="Johnson M."/>
            <person name="Thiruvilangam P."/>
            <person name="Bhonagiri V."/>
            <person name="Nash W.E."/>
            <person name="Mardis E.R."/>
            <person name="Wilson R.K."/>
        </authorList>
    </citation>
    <scope>NUCLEOTIDE SEQUENCE [LARGE SCALE GENOMIC DNA]</scope>
    <source>
        <strain evidence="3">ATCC BAA-613 / DSM 15670 / CCUG 46953 / JCM 12243 / WAL 16351</strain>
    </source>
</reference>
<gene>
    <name evidence="2" type="ORF">CLOBOL_06638</name>
</gene>
<dbReference type="Proteomes" id="UP000005396">
    <property type="component" value="Unassembled WGS sequence"/>
</dbReference>
<evidence type="ECO:0000313" key="3">
    <source>
        <dbReference type="Proteomes" id="UP000005396"/>
    </source>
</evidence>
<dbReference type="AlphaFoldDB" id="A8S3J5"/>
<comment type="caution">
    <text evidence="2">The sequence shown here is derived from an EMBL/GenBank/DDBJ whole genome shotgun (WGS) entry which is preliminary data.</text>
</comment>
<organism evidence="2 3">
    <name type="scientific">Enterocloster bolteae (strain ATCC BAA-613 / DSM 15670 / CCUG 46953 / JCM 12243 / WAL 16351)</name>
    <name type="common">Clostridium bolteae</name>
    <dbReference type="NCBI Taxonomy" id="411902"/>
    <lineage>
        <taxon>Bacteria</taxon>
        <taxon>Bacillati</taxon>
        <taxon>Bacillota</taxon>
        <taxon>Clostridia</taxon>
        <taxon>Lachnospirales</taxon>
        <taxon>Lachnospiraceae</taxon>
        <taxon>Enterocloster</taxon>
    </lineage>
</organism>
<dbReference type="EMBL" id="ABCC02000057">
    <property type="protein sequence ID" value="EDP13006.1"/>
    <property type="molecule type" value="Genomic_DNA"/>
</dbReference>
<name>A8S3J5_ENTBW</name>
<sequence>MNEINRERMYISNKNKLKIKNLILHYFILSFIMIVRAKELLR</sequence>
<dbReference type="HOGENOM" id="CLU_3249457_0_0_9"/>
<proteinExistence type="predicted"/>
<protein>
    <submittedName>
        <fullName evidence="2">Uncharacterized protein</fullName>
    </submittedName>
</protein>
<evidence type="ECO:0000256" key="1">
    <source>
        <dbReference type="SAM" id="Phobius"/>
    </source>
</evidence>
<dbReference type="PaxDb" id="411902-CLOBOL_06638"/>
<keyword evidence="1" id="KW-0472">Membrane</keyword>
<reference evidence="2 3" key="2">
    <citation type="submission" date="2007-09" db="EMBL/GenBank/DDBJ databases">
        <title>Draft genome sequence of Clostridium bolteae (ATCC BAA-613).</title>
        <authorList>
            <person name="Sudarsanam P."/>
            <person name="Ley R."/>
            <person name="Guruge J."/>
            <person name="Turnbaugh P.J."/>
            <person name="Mahowald M."/>
            <person name="Liep D."/>
            <person name="Gordon J."/>
        </authorList>
    </citation>
    <scope>NUCLEOTIDE SEQUENCE [LARGE SCALE GENOMIC DNA]</scope>
    <source>
        <strain evidence="3">ATCC BAA-613 / DSM 15670 / CCUG 46953 / JCM 12243 / WAL 16351</strain>
    </source>
</reference>
<keyword evidence="1" id="KW-1133">Transmembrane helix</keyword>
<evidence type="ECO:0000313" key="2">
    <source>
        <dbReference type="EMBL" id="EDP13006.1"/>
    </source>
</evidence>